<dbReference type="PANTHER" id="PTHR12677:SF59">
    <property type="entry name" value="GOLGI APPARATUS MEMBRANE PROTEIN TVP38-RELATED"/>
    <property type="match status" value="1"/>
</dbReference>
<evidence type="ECO:0000256" key="2">
    <source>
        <dbReference type="ARBA" id="ARBA00008640"/>
    </source>
</evidence>
<dbReference type="InterPro" id="IPR032816">
    <property type="entry name" value="VTT_dom"/>
</dbReference>
<keyword evidence="3 7" id="KW-1003">Cell membrane</keyword>
<proteinExistence type="inferred from homology"/>
<feature type="transmembrane region" description="Helical" evidence="7">
    <location>
        <begin position="54"/>
        <end position="73"/>
    </location>
</feature>
<feature type="transmembrane region" description="Helical" evidence="7">
    <location>
        <begin position="85"/>
        <end position="106"/>
    </location>
</feature>
<comment type="caution">
    <text evidence="9">The sequence shown here is derived from an EMBL/GenBank/DDBJ whole genome shotgun (WGS) entry which is preliminary data.</text>
</comment>
<evidence type="ECO:0000256" key="1">
    <source>
        <dbReference type="ARBA" id="ARBA00004651"/>
    </source>
</evidence>
<dbReference type="Pfam" id="PF09335">
    <property type="entry name" value="VTT_dom"/>
    <property type="match status" value="1"/>
</dbReference>
<keyword evidence="4 7" id="KW-0812">Transmembrane</keyword>
<comment type="similarity">
    <text evidence="2 7">Belongs to the TVP38/TMEM64 family.</text>
</comment>
<evidence type="ECO:0000256" key="3">
    <source>
        <dbReference type="ARBA" id="ARBA00022475"/>
    </source>
</evidence>
<name>A0A5D4FW40_9CORY</name>
<evidence type="ECO:0000256" key="5">
    <source>
        <dbReference type="ARBA" id="ARBA00022989"/>
    </source>
</evidence>
<accession>A0A5D4FW40</accession>
<feature type="domain" description="VTT" evidence="8">
    <location>
        <begin position="69"/>
        <end position="184"/>
    </location>
</feature>
<dbReference type="PANTHER" id="PTHR12677">
    <property type="entry name" value="GOLGI APPARATUS MEMBRANE PROTEIN TVP38-RELATED"/>
    <property type="match status" value="1"/>
</dbReference>
<organism evidence="9 10">
    <name type="scientific">Corynebacterium urealyticum</name>
    <dbReference type="NCBI Taxonomy" id="43771"/>
    <lineage>
        <taxon>Bacteria</taxon>
        <taxon>Bacillati</taxon>
        <taxon>Actinomycetota</taxon>
        <taxon>Actinomycetes</taxon>
        <taxon>Mycobacteriales</taxon>
        <taxon>Corynebacteriaceae</taxon>
        <taxon>Corynebacterium</taxon>
    </lineage>
</organism>
<dbReference type="RefSeq" id="WP_070758896.1">
    <property type="nucleotide sequence ID" value="NZ_VSZI01000001.1"/>
</dbReference>
<evidence type="ECO:0000259" key="8">
    <source>
        <dbReference type="Pfam" id="PF09335"/>
    </source>
</evidence>
<dbReference type="AlphaFoldDB" id="A0A5D4FW40"/>
<keyword evidence="5 7" id="KW-1133">Transmembrane helix</keyword>
<sequence length="232" mass="25425">MLTHLRERWAQLGTWAQIGLILASLATVACLFFIPLPSPHTIRDWVGSTGPWAPLAYLVLMVLCTQFPFPRTVWTLTAGLMFNPLLGITLMFLGLALSATISVLIFRRVGGRWRPAEDGDDPRVGTLRELIEQRGWLAVLGLRLVPAVPFSLLNYACGLVRIPLPGFLFATVVGSAPNTVGLIIATNSLTSQHMDSGTRMLWLVASALLMLAGLAIASREAWLWRKLVSSRP</sequence>
<protein>
    <recommendedName>
        <fullName evidence="7">TVP38/TMEM64 family membrane protein</fullName>
    </recommendedName>
</protein>
<dbReference type="GO" id="GO:0005886">
    <property type="term" value="C:plasma membrane"/>
    <property type="evidence" value="ECO:0007669"/>
    <property type="project" value="UniProtKB-SubCell"/>
</dbReference>
<evidence type="ECO:0000256" key="4">
    <source>
        <dbReference type="ARBA" id="ARBA00022692"/>
    </source>
</evidence>
<dbReference type="EMBL" id="VSZI01000001">
    <property type="protein sequence ID" value="TYR20134.1"/>
    <property type="molecule type" value="Genomic_DNA"/>
</dbReference>
<keyword evidence="6 7" id="KW-0472">Membrane</keyword>
<evidence type="ECO:0000313" key="9">
    <source>
        <dbReference type="EMBL" id="TYR20134.1"/>
    </source>
</evidence>
<evidence type="ECO:0000256" key="7">
    <source>
        <dbReference type="RuleBase" id="RU366058"/>
    </source>
</evidence>
<feature type="transmembrane region" description="Helical" evidence="7">
    <location>
        <begin position="200"/>
        <end position="217"/>
    </location>
</feature>
<reference evidence="9 10" key="1">
    <citation type="submission" date="2019-08" db="EMBL/GenBank/DDBJ databases">
        <title>Draft genome of C. urealyticum strain VH4248.</title>
        <authorList>
            <person name="Navas J."/>
        </authorList>
    </citation>
    <scope>NUCLEOTIDE SEQUENCE [LARGE SCALE GENOMIC DNA]</scope>
    <source>
        <strain evidence="9 10">VH4248</strain>
    </source>
</reference>
<dbReference type="PROSITE" id="PS51257">
    <property type="entry name" value="PROKAR_LIPOPROTEIN"/>
    <property type="match status" value="1"/>
</dbReference>
<gene>
    <name evidence="9" type="ORF">FYJ87_03920</name>
</gene>
<comment type="subcellular location">
    <subcellularLocation>
        <location evidence="1 7">Cell membrane</location>
        <topology evidence="1 7">Multi-pass membrane protein</topology>
    </subcellularLocation>
</comment>
<feature type="transmembrane region" description="Helical" evidence="7">
    <location>
        <begin position="167"/>
        <end position="188"/>
    </location>
</feature>
<dbReference type="InterPro" id="IPR015414">
    <property type="entry name" value="TMEM64"/>
</dbReference>
<evidence type="ECO:0000313" key="10">
    <source>
        <dbReference type="Proteomes" id="UP000324726"/>
    </source>
</evidence>
<evidence type="ECO:0000256" key="6">
    <source>
        <dbReference type="ARBA" id="ARBA00023136"/>
    </source>
</evidence>
<dbReference type="Proteomes" id="UP000324726">
    <property type="component" value="Unassembled WGS sequence"/>
</dbReference>
<feature type="transmembrane region" description="Helical" evidence="7">
    <location>
        <begin position="12"/>
        <end position="34"/>
    </location>
</feature>